<gene>
    <name evidence="4" type="ORF">E6C50_08570</name>
</gene>
<evidence type="ECO:0000313" key="4">
    <source>
        <dbReference type="EMBL" id="THF51799.1"/>
    </source>
</evidence>
<accession>A0A4S4A1J4</accession>
<evidence type="ECO:0000313" key="5">
    <source>
        <dbReference type="Proteomes" id="UP000307507"/>
    </source>
</evidence>
<protein>
    <submittedName>
        <fullName evidence="4">Uncharacterized protein</fullName>
    </submittedName>
</protein>
<dbReference type="Proteomes" id="UP000307507">
    <property type="component" value="Unassembled WGS sequence"/>
</dbReference>
<keyword evidence="1" id="KW-0677">Repeat</keyword>
<feature type="repeat" description="ANK" evidence="3">
    <location>
        <begin position="52"/>
        <end position="84"/>
    </location>
</feature>
<dbReference type="PRINTS" id="PR01415">
    <property type="entry name" value="ANKYRIN"/>
</dbReference>
<dbReference type="PROSITE" id="PS50297">
    <property type="entry name" value="ANK_REP_REGION"/>
    <property type="match status" value="1"/>
</dbReference>
<dbReference type="PROSITE" id="PS50088">
    <property type="entry name" value="ANK_REPEAT"/>
    <property type="match status" value="1"/>
</dbReference>
<dbReference type="EMBL" id="SSNZ01000002">
    <property type="protein sequence ID" value="THF51799.1"/>
    <property type="molecule type" value="Genomic_DNA"/>
</dbReference>
<comment type="caution">
    <text evidence="4">The sequence shown here is derived from an EMBL/GenBank/DDBJ whole genome shotgun (WGS) entry which is preliminary data.</text>
</comment>
<dbReference type="PANTHER" id="PTHR24123">
    <property type="entry name" value="ANKYRIN REPEAT-CONTAINING"/>
    <property type="match status" value="1"/>
</dbReference>
<dbReference type="AlphaFoldDB" id="A0A4S4A1J4"/>
<sequence length="537" mass="61850">MNPISKRRHMNIYQTDHTKTPEIFTLITAHKNEAAKRHLQQNPSEIALKGWMDDTPLHIAALSGNFEMVQFLIENGANVNAERSGLYTTPLCWADSFEIARYLLDHGATMDDKELYLATSRDKVAIVDLLLLKGAKIDPIAPQYLEGKSIGCLHIYLKHNIKIDGRDNRNSNLLHQLSWLDLPEVFDFAYNNGCPWEKDGSGRTPYDLAKQGQRTTILKHFKEQYPELISYKVENIPTHTYAFESVFFLRQSPTQSECFIGLTQNLKLVKYVVVNRELIIDQIAAIAIPMIRNFCFDQNGNILIPTADSQLLVLEPNTFQLLQIITLDSDLAFDQIEYLPSKNIFLGSASNWELVLLTDTYKVIRKFETEDGTMVPKISPDERLIAFLSYDQDTYYNLYQIDKDYNITLIRTFFKDWDNTSSGFSFQQNQFAVSFPYELEYYTFENGKPNKLWEMDLSEYTSKYNASYLACINATTLVVGKGKTLLIIDTEQKRITAELPLDVVAEIKNVYVDKDGEHLFVSTEKELQLIQIKEHNW</sequence>
<dbReference type="InterPro" id="IPR002110">
    <property type="entry name" value="Ankyrin_rpt"/>
</dbReference>
<dbReference type="InterPro" id="IPR036770">
    <property type="entry name" value="Ankyrin_rpt-contain_sf"/>
</dbReference>
<dbReference type="SUPFAM" id="SSF48403">
    <property type="entry name" value="Ankyrin repeat"/>
    <property type="match status" value="1"/>
</dbReference>
<dbReference type="Gene3D" id="1.25.40.20">
    <property type="entry name" value="Ankyrin repeat-containing domain"/>
    <property type="match status" value="1"/>
</dbReference>
<keyword evidence="5" id="KW-1185">Reference proteome</keyword>
<dbReference type="PANTHER" id="PTHR24123:SF33">
    <property type="entry name" value="PROTEIN HOS4"/>
    <property type="match status" value="1"/>
</dbReference>
<dbReference type="SMART" id="SM00248">
    <property type="entry name" value="ANK"/>
    <property type="match status" value="2"/>
</dbReference>
<dbReference type="RefSeq" id="WP_136402783.1">
    <property type="nucleotide sequence ID" value="NZ_SSNZ01000002.1"/>
</dbReference>
<evidence type="ECO:0000256" key="2">
    <source>
        <dbReference type="ARBA" id="ARBA00023043"/>
    </source>
</evidence>
<keyword evidence="2 3" id="KW-0040">ANK repeat</keyword>
<dbReference type="Pfam" id="PF12796">
    <property type="entry name" value="Ank_2"/>
    <property type="match status" value="1"/>
</dbReference>
<name>A0A4S4A1J4_9FLAO</name>
<dbReference type="OrthoDB" id="407974at2"/>
<dbReference type="SUPFAM" id="SSF69322">
    <property type="entry name" value="Tricorn protease domain 2"/>
    <property type="match status" value="1"/>
</dbReference>
<dbReference type="InterPro" id="IPR051165">
    <property type="entry name" value="Multifunctional_ANK_Repeat"/>
</dbReference>
<evidence type="ECO:0000256" key="1">
    <source>
        <dbReference type="ARBA" id="ARBA00022737"/>
    </source>
</evidence>
<evidence type="ECO:0000256" key="3">
    <source>
        <dbReference type="PROSITE-ProRule" id="PRU00023"/>
    </source>
</evidence>
<reference evidence="4 5" key="1">
    <citation type="submission" date="2019-04" db="EMBL/GenBank/DDBJ databases">
        <title>Flavobacterium sp. nov. isolated from construction timber.</title>
        <authorList>
            <person name="Lin S.-Y."/>
            <person name="Chang C.-T."/>
            <person name="Young C.-C."/>
        </authorList>
    </citation>
    <scope>NUCLEOTIDE SEQUENCE [LARGE SCALE GENOMIC DNA]</scope>
    <source>
        <strain evidence="4 5">CC-CTC003</strain>
    </source>
</reference>
<organism evidence="4 5">
    <name type="scientific">Flavobacterium supellecticarium</name>
    <dbReference type="NCBI Taxonomy" id="2565924"/>
    <lineage>
        <taxon>Bacteria</taxon>
        <taxon>Pseudomonadati</taxon>
        <taxon>Bacteroidota</taxon>
        <taxon>Flavobacteriia</taxon>
        <taxon>Flavobacteriales</taxon>
        <taxon>Flavobacteriaceae</taxon>
        <taxon>Flavobacterium</taxon>
    </lineage>
</organism>
<proteinExistence type="predicted"/>